<keyword evidence="2" id="KW-0812">Transmembrane</keyword>
<evidence type="ECO:0000256" key="2">
    <source>
        <dbReference type="SAM" id="Phobius"/>
    </source>
</evidence>
<feature type="region of interest" description="Disordered" evidence="1">
    <location>
        <begin position="113"/>
        <end position="145"/>
    </location>
</feature>
<dbReference type="AlphaFoldDB" id="V9DNW3"/>
<protein>
    <submittedName>
        <fullName evidence="3">Uncharacterized protein</fullName>
    </submittedName>
</protein>
<feature type="compositionally biased region" description="Low complexity" evidence="1">
    <location>
        <begin position="14"/>
        <end position="25"/>
    </location>
</feature>
<gene>
    <name evidence="3" type="ORF">G647_01045</name>
</gene>
<sequence>MDDEPTPSERQAMRSYRSGSSSSTRTSKRSGRRHGIFSRKAYRDPVVSAKARISFAFGVALLVALVIYLVLAATGVAKNTMFHVISILFLLTLMGIFVHQLLRTFMLIRHPRRSRHRTTPGSRRGHARDRPRTRRHRTRKPAEQELVPEKPIPIHMASDTGFGPDLEAQPIIQQPPPVYGNFRTSMRINPDLVHWKEIQTKTPSPLTPTYNEAMNQIHRTMGYRPPSYISESGVTEVVEAQRRDVDAALENIHPLERERMRNLAAEALEGHSHT</sequence>
<feature type="compositionally biased region" description="Basic residues" evidence="1">
    <location>
        <begin position="113"/>
        <end position="139"/>
    </location>
</feature>
<feature type="transmembrane region" description="Helical" evidence="2">
    <location>
        <begin position="80"/>
        <end position="102"/>
    </location>
</feature>
<keyword evidence="2" id="KW-0472">Membrane</keyword>
<organism evidence="3 4">
    <name type="scientific">Cladophialophora carrionii CBS 160.54</name>
    <dbReference type="NCBI Taxonomy" id="1279043"/>
    <lineage>
        <taxon>Eukaryota</taxon>
        <taxon>Fungi</taxon>
        <taxon>Dikarya</taxon>
        <taxon>Ascomycota</taxon>
        <taxon>Pezizomycotina</taxon>
        <taxon>Eurotiomycetes</taxon>
        <taxon>Chaetothyriomycetidae</taxon>
        <taxon>Chaetothyriales</taxon>
        <taxon>Herpotrichiellaceae</taxon>
        <taxon>Cladophialophora</taxon>
    </lineage>
</organism>
<dbReference type="HOGENOM" id="CLU_056752_0_0_1"/>
<dbReference type="GeneID" id="19979538"/>
<feature type="region of interest" description="Disordered" evidence="1">
    <location>
        <begin position="1"/>
        <end position="35"/>
    </location>
</feature>
<dbReference type="EMBL" id="KB822697">
    <property type="protein sequence ID" value="ETI28594.1"/>
    <property type="molecule type" value="Genomic_DNA"/>
</dbReference>
<name>V9DNW3_9EURO</name>
<evidence type="ECO:0000256" key="1">
    <source>
        <dbReference type="SAM" id="MobiDB-lite"/>
    </source>
</evidence>
<proteinExistence type="predicted"/>
<reference evidence="3 4" key="1">
    <citation type="submission" date="2013-03" db="EMBL/GenBank/DDBJ databases">
        <title>The Genome Sequence of Cladophialophora carrionii CBS 160.54.</title>
        <authorList>
            <consortium name="The Broad Institute Genomics Platform"/>
            <person name="Cuomo C."/>
            <person name="de Hoog S."/>
            <person name="Gorbushina A."/>
            <person name="Walker B."/>
            <person name="Young S.K."/>
            <person name="Zeng Q."/>
            <person name="Gargeya S."/>
            <person name="Fitzgerald M."/>
            <person name="Haas B."/>
            <person name="Abouelleil A."/>
            <person name="Allen A.W."/>
            <person name="Alvarado L."/>
            <person name="Arachchi H.M."/>
            <person name="Berlin A.M."/>
            <person name="Chapman S.B."/>
            <person name="Gainer-Dewar J."/>
            <person name="Goldberg J."/>
            <person name="Griggs A."/>
            <person name="Gujja S."/>
            <person name="Hansen M."/>
            <person name="Howarth C."/>
            <person name="Imamovic A."/>
            <person name="Ireland A."/>
            <person name="Larimer J."/>
            <person name="McCowan C."/>
            <person name="Murphy C."/>
            <person name="Pearson M."/>
            <person name="Poon T.W."/>
            <person name="Priest M."/>
            <person name="Roberts A."/>
            <person name="Saif S."/>
            <person name="Shea T."/>
            <person name="Sisk P."/>
            <person name="Sykes S."/>
            <person name="Wortman J."/>
            <person name="Nusbaum C."/>
            <person name="Birren B."/>
        </authorList>
    </citation>
    <scope>NUCLEOTIDE SEQUENCE [LARGE SCALE GENOMIC DNA]</scope>
    <source>
        <strain evidence="3 4">CBS 160.54</strain>
    </source>
</reference>
<evidence type="ECO:0000313" key="3">
    <source>
        <dbReference type="EMBL" id="ETI28594.1"/>
    </source>
</evidence>
<accession>V9DNW3</accession>
<feature type="transmembrane region" description="Helical" evidence="2">
    <location>
        <begin position="53"/>
        <end position="74"/>
    </location>
</feature>
<dbReference type="OrthoDB" id="5417811at2759"/>
<dbReference type="RefSeq" id="XP_008722668.1">
    <property type="nucleotide sequence ID" value="XM_008724446.1"/>
</dbReference>
<keyword evidence="2" id="KW-1133">Transmembrane helix</keyword>
<feature type="compositionally biased region" description="Basic residues" evidence="1">
    <location>
        <begin position="26"/>
        <end position="35"/>
    </location>
</feature>
<evidence type="ECO:0000313" key="4">
    <source>
        <dbReference type="Proteomes" id="UP000030678"/>
    </source>
</evidence>
<dbReference type="VEuPathDB" id="FungiDB:G647_01045"/>
<dbReference type="Proteomes" id="UP000030678">
    <property type="component" value="Unassembled WGS sequence"/>
</dbReference>